<evidence type="ECO:0000256" key="5">
    <source>
        <dbReference type="ARBA" id="ARBA00023136"/>
    </source>
</evidence>
<feature type="transmembrane region" description="Helical" evidence="6">
    <location>
        <begin position="113"/>
        <end position="139"/>
    </location>
</feature>
<dbReference type="GO" id="GO:0006811">
    <property type="term" value="P:monoatomic ion transport"/>
    <property type="evidence" value="ECO:0007669"/>
    <property type="project" value="UniProtKB-KW"/>
</dbReference>
<reference evidence="8" key="1">
    <citation type="submission" date="2021-12" db="EMBL/GenBank/DDBJ databases">
        <title>Convergent genome expansion in fungi linked to evolution of root-endophyte symbiosis.</title>
        <authorList>
            <consortium name="DOE Joint Genome Institute"/>
            <person name="Ke Y.-H."/>
            <person name="Bonito G."/>
            <person name="Liao H.-L."/>
            <person name="Looney B."/>
            <person name="Rojas-Flechas A."/>
            <person name="Nash J."/>
            <person name="Hameed K."/>
            <person name="Schadt C."/>
            <person name="Martin F."/>
            <person name="Crous P.W."/>
            <person name="Miettinen O."/>
            <person name="Magnuson J.K."/>
            <person name="Labbe J."/>
            <person name="Jacobson D."/>
            <person name="Doktycz M.J."/>
            <person name="Veneault-Fourrey C."/>
            <person name="Kuo A."/>
            <person name="Mondo S."/>
            <person name="Calhoun S."/>
            <person name="Riley R."/>
            <person name="Ohm R."/>
            <person name="LaButti K."/>
            <person name="Andreopoulos B."/>
            <person name="Pangilinan J."/>
            <person name="Nolan M."/>
            <person name="Tritt A."/>
            <person name="Clum A."/>
            <person name="Lipzen A."/>
            <person name="Daum C."/>
            <person name="Barry K."/>
            <person name="Grigoriev I.V."/>
            <person name="Vilgalys R."/>
        </authorList>
    </citation>
    <scope>NUCLEOTIDE SEQUENCE</scope>
    <source>
        <strain evidence="8">PMI_201</strain>
    </source>
</reference>
<protein>
    <recommendedName>
        <fullName evidence="7">Ferric oxidoreductase domain-containing protein</fullName>
    </recommendedName>
</protein>
<feature type="transmembrane region" description="Helical" evidence="6">
    <location>
        <begin position="30"/>
        <end position="47"/>
    </location>
</feature>
<feature type="domain" description="Ferric oxidoreductase" evidence="7">
    <location>
        <begin position="103"/>
        <end position="247"/>
    </location>
</feature>
<comment type="caution">
    <text evidence="8">The sequence shown here is derived from an EMBL/GenBank/DDBJ whole genome shotgun (WGS) entry which is preliminary data.</text>
</comment>
<accession>A0AAD4KMX1</accession>
<dbReference type="Pfam" id="PF01794">
    <property type="entry name" value="Ferric_reduct"/>
    <property type="match status" value="1"/>
</dbReference>
<evidence type="ECO:0000256" key="4">
    <source>
        <dbReference type="ARBA" id="ARBA00023065"/>
    </source>
</evidence>
<feature type="transmembrane region" description="Helical" evidence="6">
    <location>
        <begin position="232"/>
        <end position="252"/>
    </location>
</feature>
<evidence type="ECO:0000256" key="6">
    <source>
        <dbReference type="SAM" id="Phobius"/>
    </source>
</evidence>
<dbReference type="RefSeq" id="XP_046068718.1">
    <property type="nucleotide sequence ID" value="XM_046216893.1"/>
</dbReference>
<evidence type="ECO:0000256" key="2">
    <source>
        <dbReference type="ARBA" id="ARBA00022692"/>
    </source>
</evidence>
<dbReference type="AlphaFoldDB" id="A0AAD4KMX1"/>
<feature type="transmembrane region" description="Helical" evidence="6">
    <location>
        <begin position="74"/>
        <end position="93"/>
    </location>
</feature>
<evidence type="ECO:0000256" key="3">
    <source>
        <dbReference type="ARBA" id="ARBA00022989"/>
    </source>
</evidence>
<evidence type="ECO:0000259" key="7">
    <source>
        <dbReference type="Pfam" id="PF01794"/>
    </source>
</evidence>
<keyword evidence="5 6" id="KW-0472">Membrane</keyword>
<organism evidence="8 9">
    <name type="scientific">Talaromyces proteolyticus</name>
    <dbReference type="NCBI Taxonomy" id="1131652"/>
    <lineage>
        <taxon>Eukaryota</taxon>
        <taxon>Fungi</taxon>
        <taxon>Dikarya</taxon>
        <taxon>Ascomycota</taxon>
        <taxon>Pezizomycotina</taxon>
        <taxon>Eurotiomycetes</taxon>
        <taxon>Eurotiomycetidae</taxon>
        <taxon>Eurotiales</taxon>
        <taxon>Trichocomaceae</taxon>
        <taxon>Talaromyces</taxon>
        <taxon>Talaromyces sect. Bacilispori</taxon>
    </lineage>
</organism>
<sequence>MSARPYRFIMSLSDQELQHRRYVLDLKGQYAQISALVLLGVLYLSRFRSNSKTIRKTWWDAPAIKGSSETRKQYAVTLSWLAWLISIAVWRSGDDYIHLTKALGHVGLSQLPFLVLLAPTSFLFSSKLALSAIVSSLTLIPQTTLTAYHRLLGRLVIVPLICSHATLFLLFYVQVPHPEFGTLFAKRVRDPDVQFGLAATLFAILVLVFSRSRIWKLRTTRVSSRSSGRSQLFYIVHLALVSVFFVLAYSHVVYARPFVLEAIGVSLANLMCCRLLA</sequence>
<gene>
    <name evidence="8" type="ORF">BGW36DRAFT_385245</name>
</gene>
<dbReference type="GO" id="GO:0016491">
    <property type="term" value="F:oxidoreductase activity"/>
    <property type="evidence" value="ECO:0007669"/>
    <property type="project" value="UniProtKB-ARBA"/>
</dbReference>
<keyword evidence="4" id="KW-0406">Ion transport</keyword>
<evidence type="ECO:0000256" key="1">
    <source>
        <dbReference type="ARBA" id="ARBA00004141"/>
    </source>
</evidence>
<keyword evidence="2 6" id="KW-0812">Transmembrane</keyword>
<keyword evidence="4" id="KW-0813">Transport</keyword>
<evidence type="ECO:0000313" key="8">
    <source>
        <dbReference type="EMBL" id="KAH8692845.1"/>
    </source>
</evidence>
<dbReference type="InterPro" id="IPR013130">
    <property type="entry name" value="Fe3_Rdtase_TM_dom"/>
</dbReference>
<dbReference type="GeneID" id="70247180"/>
<dbReference type="GO" id="GO:0016020">
    <property type="term" value="C:membrane"/>
    <property type="evidence" value="ECO:0007669"/>
    <property type="project" value="UniProtKB-SubCell"/>
</dbReference>
<feature type="transmembrane region" description="Helical" evidence="6">
    <location>
        <begin position="193"/>
        <end position="211"/>
    </location>
</feature>
<proteinExistence type="predicted"/>
<dbReference type="Proteomes" id="UP001201262">
    <property type="component" value="Unassembled WGS sequence"/>
</dbReference>
<dbReference type="EMBL" id="JAJTJA010000010">
    <property type="protein sequence ID" value="KAH8692845.1"/>
    <property type="molecule type" value="Genomic_DNA"/>
</dbReference>
<keyword evidence="9" id="KW-1185">Reference proteome</keyword>
<evidence type="ECO:0000313" key="9">
    <source>
        <dbReference type="Proteomes" id="UP001201262"/>
    </source>
</evidence>
<comment type="subcellular location">
    <subcellularLocation>
        <location evidence="1">Membrane</location>
        <topology evidence="1">Multi-pass membrane protein</topology>
    </subcellularLocation>
</comment>
<keyword evidence="3 6" id="KW-1133">Transmembrane helix</keyword>
<name>A0AAD4KMX1_9EURO</name>
<feature type="transmembrane region" description="Helical" evidence="6">
    <location>
        <begin position="151"/>
        <end position="173"/>
    </location>
</feature>